<accession>A0A0K2U603</accession>
<name>A0A0K2U603_LEPSM</name>
<dbReference type="AlphaFoldDB" id="A0A0K2U603"/>
<reference evidence="1" key="1">
    <citation type="submission" date="2014-05" db="EMBL/GenBank/DDBJ databases">
        <authorList>
            <person name="Chronopoulou M."/>
        </authorList>
    </citation>
    <scope>NUCLEOTIDE SEQUENCE</scope>
    <source>
        <tissue evidence="1">Whole organism</tissue>
    </source>
</reference>
<organism evidence="1">
    <name type="scientific">Lepeophtheirus salmonis</name>
    <name type="common">Salmon louse</name>
    <name type="synonym">Caligus salmonis</name>
    <dbReference type="NCBI Taxonomy" id="72036"/>
    <lineage>
        <taxon>Eukaryota</taxon>
        <taxon>Metazoa</taxon>
        <taxon>Ecdysozoa</taxon>
        <taxon>Arthropoda</taxon>
        <taxon>Crustacea</taxon>
        <taxon>Multicrustacea</taxon>
        <taxon>Hexanauplia</taxon>
        <taxon>Copepoda</taxon>
        <taxon>Siphonostomatoida</taxon>
        <taxon>Caligidae</taxon>
        <taxon>Lepeophtheirus</taxon>
    </lineage>
</organism>
<dbReference type="EMBL" id="HACA01016109">
    <property type="protein sequence ID" value="CDW33470.1"/>
    <property type="molecule type" value="Transcribed_RNA"/>
</dbReference>
<evidence type="ECO:0000313" key="1">
    <source>
        <dbReference type="EMBL" id="CDW33470.1"/>
    </source>
</evidence>
<sequence length="45" mass="4826">MTDTTLHPLEMNPKSVVEGIGIRAVRGPKVSKTVKNSLGMEKMGS</sequence>
<proteinExistence type="predicted"/>
<protein>
    <submittedName>
        <fullName evidence="1">Uncharacterized protein</fullName>
    </submittedName>
</protein>